<name>A0A4U6TCR4_SETVI</name>
<protein>
    <recommendedName>
        <fullName evidence="5">Secreted protein</fullName>
    </recommendedName>
</protein>
<reference evidence="3" key="1">
    <citation type="submission" date="2019-03" db="EMBL/GenBank/DDBJ databases">
        <title>WGS assembly of Setaria viridis.</title>
        <authorList>
            <person name="Huang P."/>
            <person name="Jenkins J."/>
            <person name="Grimwood J."/>
            <person name="Barry K."/>
            <person name="Healey A."/>
            <person name="Mamidi S."/>
            <person name="Sreedasyam A."/>
            <person name="Shu S."/>
            <person name="Feldman M."/>
            <person name="Wu J."/>
            <person name="Yu Y."/>
            <person name="Chen C."/>
            <person name="Johnson J."/>
            <person name="Rokhsar D."/>
            <person name="Baxter I."/>
            <person name="Schmutz J."/>
            <person name="Brutnell T."/>
            <person name="Kellogg E."/>
        </authorList>
    </citation>
    <scope>NUCLEOTIDE SEQUENCE [LARGE SCALE GENOMIC DNA]</scope>
</reference>
<evidence type="ECO:0008006" key="5">
    <source>
        <dbReference type="Google" id="ProtNLM"/>
    </source>
</evidence>
<feature type="chain" id="PRO_5020958605" description="Secreted protein" evidence="2">
    <location>
        <begin position="31"/>
        <end position="80"/>
    </location>
</feature>
<dbReference type="EMBL" id="CM016559">
    <property type="protein sequence ID" value="TKV99879.1"/>
    <property type="molecule type" value="Genomic_DNA"/>
</dbReference>
<dbReference type="AlphaFoldDB" id="A0A4U6TCR4"/>
<accession>A0A4U6TCR4</accession>
<sequence length="80" mass="8891">MGKAKLCASIFLAPYTRFFLLPALCFYSSSDDPNELPRAFRIWGFGERYTCRRWSGGSSSRRGDVSTAGPREVGGHPDGR</sequence>
<evidence type="ECO:0000313" key="4">
    <source>
        <dbReference type="Proteomes" id="UP000298652"/>
    </source>
</evidence>
<dbReference type="Gramene" id="TKV99879">
    <property type="protein sequence ID" value="TKV99879"/>
    <property type="gene ID" value="SEVIR_8G073549v2"/>
</dbReference>
<evidence type="ECO:0000256" key="2">
    <source>
        <dbReference type="SAM" id="SignalP"/>
    </source>
</evidence>
<feature type="region of interest" description="Disordered" evidence="1">
    <location>
        <begin position="54"/>
        <end position="80"/>
    </location>
</feature>
<proteinExistence type="predicted"/>
<keyword evidence="4" id="KW-1185">Reference proteome</keyword>
<dbReference type="Proteomes" id="UP000298652">
    <property type="component" value="Chromosome 8"/>
</dbReference>
<evidence type="ECO:0000313" key="3">
    <source>
        <dbReference type="EMBL" id="TKV99879.1"/>
    </source>
</evidence>
<gene>
    <name evidence="3" type="ORF">SEVIR_8G073549v2</name>
</gene>
<evidence type="ECO:0000256" key="1">
    <source>
        <dbReference type="SAM" id="MobiDB-lite"/>
    </source>
</evidence>
<feature type="signal peptide" evidence="2">
    <location>
        <begin position="1"/>
        <end position="30"/>
    </location>
</feature>
<organism evidence="3 4">
    <name type="scientific">Setaria viridis</name>
    <name type="common">Green bristlegrass</name>
    <name type="synonym">Setaria italica subsp. viridis</name>
    <dbReference type="NCBI Taxonomy" id="4556"/>
    <lineage>
        <taxon>Eukaryota</taxon>
        <taxon>Viridiplantae</taxon>
        <taxon>Streptophyta</taxon>
        <taxon>Embryophyta</taxon>
        <taxon>Tracheophyta</taxon>
        <taxon>Spermatophyta</taxon>
        <taxon>Magnoliopsida</taxon>
        <taxon>Liliopsida</taxon>
        <taxon>Poales</taxon>
        <taxon>Poaceae</taxon>
        <taxon>PACMAD clade</taxon>
        <taxon>Panicoideae</taxon>
        <taxon>Panicodae</taxon>
        <taxon>Paniceae</taxon>
        <taxon>Cenchrinae</taxon>
        <taxon>Setaria</taxon>
    </lineage>
</organism>
<keyword evidence="2" id="KW-0732">Signal</keyword>